<dbReference type="InParanoid" id="A0A5F9D395"/>
<dbReference type="Gene3D" id="3.30.70.270">
    <property type="match status" value="2"/>
</dbReference>
<dbReference type="PROSITE" id="PS50994">
    <property type="entry name" value="INTEGRASE"/>
    <property type="match status" value="1"/>
</dbReference>
<evidence type="ECO:0000256" key="5">
    <source>
        <dbReference type="ARBA" id="ARBA00022723"/>
    </source>
</evidence>
<feature type="domain" description="Integrase-type" evidence="13">
    <location>
        <begin position="501"/>
        <end position="542"/>
    </location>
</feature>
<dbReference type="InterPro" id="IPR036862">
    <property type="entry name" value="Integrase_C_dom_sf_retrovir"/>
</dbReference>
<dbReference type="InterPro" id="IPR001037">
    <property type="entry name" value="Integrase_C_retrovir"/>
</dbReference>
<dbReference type="Pfam" id="PF00078">
    <property type="entry name" value="RVT_1"/>
    <property type="match status" value="1"/>
</dbReference>
<feature type="domain" description="Reverse transcriptase" evidence="14">
    <location>
        <begin position="1"/>
        <end position="152"/>
    </location>
</feature>
<dbReference type="InterPro" id="IPR012337">
    <property type="entry name" value="RNaseH-like_sf"/>
</dbReference>
<evidence type="ECO:0000256" key="1">
    <source>
        <dbReference type="ARBA" id="ARBA00010879"/>
    </source>
</evidence>
<dbReference type="InterPro" id="IPR043502">
    <property type="entry name" value="DNA/RNA_pol_sf"/>
</dbReference>
<evidence type="ECO:0000256" key="10">
    <source>
        <dbReference type="ARBA" id="ARBA00023125"/>
    </source>
</evidence>
<evidence type="ECO:0000256" key="3">
    <source>
        <dbReference type="ARBA" id="ARBA00022695"/>
    </source>
</evidence>
<feature type="domain" description="RNase H type-1" evidence="15">
    <location>
        <begin position="366"/>
        <end position="497"/>
    </location>
</feature>
<dbReference type="AlphaFoldDB" id="A0A5F9D395"/>
<sequence length="837" mass="93893">MQMQVMGPVQRGLPLLSTLPQGWPIIIIDIKDCFFSIPLHTKDCERFAFTLPACNHEQPDQRYEWAVLPQGMANSPTMCQLFVGQAIGPLRKRFSSLKCIHYMDDILLAAKNEFVLDDGFAYLIQLLESKKLFIAPEKVQKGSIATYLGSRITSTQIVPQKVELHKDSLKTLNDFQRLLGDINWVRGYLNLPNYELKPLYVILRGDSALDSPRCLTPEAREALEKVEKKLQEAFLCRMNENLPLSLCILPTLSQPTGLVWQEGPLLWIHPRSSPAKSIEYYLAAVAKLALEGLPQCLQYFGKLPCEVIVPYDAKQVNVLCALLDDWAVFRCGFPGFIDNHLPKSPLLQFFKEHPVVFPKITAAEPLLGAPNIFTDGSKTGCGVYMVEGNDPVFHQFQPGSPQVVELKIVIEVLKQCSFAFNLLSDSLYVVNALKILETAGPIKPSSPIASLLHIAQQLLWSRKNPFFAQHIRAHTGMPGPLCEGNARVDLCTRQEFIFFTTSAEAAKAFHQSFHVNARALQQKFHLSRADARQIVLDCADCAVTRAQPSVGVNPRGLLPGRVWQMDVTHVSEFGKLKYVHVSVDTCSGIMYASPLSGESTRQVIVHCLDAWATWGKPQVLKTDNGPAYTSQTFTTYCQKMEVQLVHGLPYNPQGQGIIERAHRTLKEYLLKQKGGVGYSRTPRERIALVLFTINFLNLDVHGHSAADRHQQQGLVKWKDLLTGQWRGPDPVLAWARGARGAVCVFPQDQHDPVWVPERAVTRRILLLLLILLPQMQRTLAEQRWEILSVFPKPMPNWSAEFDYTLEQLRLAVVTINSTRVDVSFASGLSSQIQLSPA</sequence>
<dbReference type="GO" id="GO:0008270">
    <property type="term" value="F:zinc ion binding"/>
    <property type="evidence" value="ECO:0007669"/>
    <property type="project" value="UniProtKB-KW"/>
</dbReference>
<dbReference type="SUPFAM" id="SSF53098">
    <property type="entry name" value="Ribonuclease H-like"/>
    <property type="match status" value="2"/>
</dbReference>
<evidence type="ECO:0000256" key="4">
    <source>
        <dbReference type="ARBA" id="ARBA00022722"/>
    </source>
</evidence>
<evidence type="ECO:0000256" key="8">
    <source>
        <dbReference type="ARBA" id="ARBA00022908"/>
    </source>
</evidence>
<dbReference type="Gene3D" id="3.30.420.10">
    <property type="entry name" value="Ribonuclease H-like superfamily/Ribonuclease H"/>
    <property type="match status" value="2"/>
</dbReference>
<evidence type="ECO:0000313" key="18">
    <source>
        <dbReference type="Ensembl" id="ENSOCUP00000040189.1"/>
    </source>
</evidence>
<evidence type="ECO:0000259" key="13">
    <source>
        <dbReference type="PROSITE" id="PS50876"/>
    </source>
</evidence>
<dbReference type="GO" id="GO:0035613">
    <property type="term" value="F:RNA stem-loop binding"/>
    <property type="evidence" value="ECO:0007669"/>
    <property type="project" value="TreeGrafter"/>
</dbReference>
<keyword evidence="5" id="KW-0479">Metal-binding</keyword>
<evidence type="ECO:0000256" key="6">
    <source>
        <dbReference type="ARBA" id="ARBA00022759"/>
    </source>
</evidence>
<keyword evidence="3" id="KW-0548">Nucleotidyltransferase</keyword>
<dbReference type="Pfam" id="PF06817">
    <property type="entry name" value="RVT_thumb"/>
    <property type="match status" value="1"/>
</dbReference>
<dbReference type="STRING" id="9986.ENSOCUP00000040189"/>
<dbReference type="InterPro" id="IPR017856">
    <property type="entry name" value="Integrase-like_N"/>
</dbReference>
<evidence type="ECO:0000256" key="11">
    <source>
        <dbReference type="PROSITE-ProRule" id="PRU00450"/>
    </source>
</evidence>
<dbReference type="InterPro" id="IPR010661">
    <property type="entry name" value="RVT_thumb"/>
</dbReference>
<dbReference type="PROSITE" id="PS50876">
    <property type="entry name" value="ZF_INTEGRASE"/>
    <property type="match status" value="1"/>
</dbReference>
<keyword evidence="19" id="KW-1185">Reference proteome</keyword>
<reference evidence="18" key="3">
    <citation type="submission" date="2025-09" db="UniProtKB">
        <authorList>
            <consortium name="Ensembl"/>
        </authorList>
    </citation>
    <scope>IDENTIFICATION</scope>
    <source>
        <strain evidence="18">Thorbecke</strain>
    </source>
</reference>
<dbReference type="SUPFAM" id="SSF50122">
    <property type="entry name" value="DNA-binding domain of retroviral integrase"/>
    <property type="match status" value="1"/>
</dbReference>
<feature type="domain" description="Integrase-type" evidence="17">
    <location>
        <begin position="713"/>
        <end position="765"/>
    </location>
</feature>
<dbReference type="Pfam" id="PF00552">
    <property type="entry name" value="IN_DBD_C"/>
    <property type="match status" value="1"/>
</dbReference>
<dbReference type="SUPFAM" id="SSF56672">
    <property type="entry name" value="DNA/RNA polymerases"/>
    <property type="match status" value="1"/>
</dbReference>
<keyword evidence="7" id="KW-0378">Hydrolase</keyword>
<organism evidence="18 19">
    <name type="scientific">Oryctolagus cuniculus</name>
    <name type="common">Rabbit</name>
    <dbReference type="NCBI Taxonomy" id="9986"/>
    <lineage>
        <taxon>Eukaryota</taxon>
        <taxon>Metazoa</taxon>
        <taxon>Chordata</taxon>
        <taxon>Craniata</taxon>
        <taxon>Vertebrata</taxon>
        <taxon>Euteleostomi</taxon>
        <taxon>Mammalia</taxon>
        <taxon>Eutheria</taxon>
        <taxon>Euarchontoglires</taxon>
        <taxon>Glires</taxon>
        <taxon>Lagomorpha</taxon>
        <taxon>Leporidae</taxon>
        <taxon>Oryctolagus</taxon>
    </lineage>
</organism>
<evidence type="ECO:0000259" key="14">
    <source>
        <dbReference type="PROSITE" id="PS50878"/>
    </source>
</evidence>
<dbReference type="Gene3D" id="2.30.30.10">
    <property type="entry name" value="Integrase, C-terminal domain superfamily, retroviral"/>
    <property type="match status" value="1"/>
</dbReference>
<dbReference type="SMR" id="A0A5F9D395"/>
<keyword evidence="6" id="KW-0255">Endonuclease</keyword>
<feature type="domain" description="Integrase catalytic" evidence="16">
    <location>
        <begin position="555"/>
        <end position="713"/>
    </location>
</feature>
<dbReference type="Bgee" id="ENSOCUG00000032636">
    <property type="expression patterns" value="Expressed in uterus and 7 other cell types or tissues"/>
</dbReference>
<dbReference type="InterPro" id="IPR000477">
    <property type="entry name" value="RT_dom"/>
</dbReference>
<accession>A0A5F9D395</accession>
<dbReference type="Pfam" id="PF02022">
    <property type="entry name" value="Integrase_Zn"/>
    <property type="match status" value="1"/>
</dbReference>
<dbReference type="PANTHER" id="PTHR41694:SF3">
    <property type="entry name" value="RNA-DIRECTED DNA POLYMERASE-RELATED"/>
    <property type="match status" value="1"/>
</dbReference>
<evidence type="ECO:0000256" key="2">
    <source>
        <dbReference type="ARBA" id="ARBA00022679"/>
    </source>
</evidence>
<name>A0A5F9D395_RABIT</name>
<dbReference type="GeneTree" id="ENSGT00940000165826"/>
<evidence type="ECO:0000259" key="17">
    <source>
        <dbReference type="PROSITE" id="PS51027"/>
    </source>
</evidence>
<dbReference type="Pfam" id="PF00665">
    <property type="entry name" value="rve"/>
    <property type="match status" value="1"/>
</dbReference>
<keyword evidence="11" id="KW-0863">Zinc-finger</keyword>
<dbReference type="GO" id="GO:0003964">
    <property type="term" value="F:RNA-directed DNA polymerase activity"/>
    <property type="evidence" value="ECO:0007669"/>
    <property type="project" value="UniProtKB-KW"/>
</dbReference>
<keyword evidence="4" id="KW-0540">Nuclease</keyword>
<dbReference type="GO" id="GO:0004523">
    <property type="term" value="F:RNA-DNA hybrid ribonuclease activity"/>
    <property type="evidence" value="ECO:0007669"/>
    <property type="project" value="InterPro"/>
</dbReference>
<dbReference type="InterPro" id="IPR003308">
    <property type="entry name" value="Integrase_Zn-bd_dom_N"/>
</dbReference>
<evidence type="ECO:0000313" key="19">
    <source>
        <dbReference type="Proteomes" id="UP000001811"/>
    </source>
</evidence>
<dbReference type="Gene3D" id="3.10.10.10">
    <property type="entry name" value="HIV Type 1 Reverse Transcriptase, subunit A, domain 1"/>
    <property type="match status" value="1"/>
</dbReference>
<dbReference type="PROSITE" id="PS50878">
    <property type="entry name" value="RT_POL"/>
    <property type="match status" value="1"/>
</dbReference>
<feature type="DNA-binding region" description="Integrase-type" evidence="12">
    <location>
        <begin position="713"/>
        <end position="765"/>
    </location>
</feature>
<proteinExistence type="inferred from homology"/>
<keyword evidence="8" id="KW-0229">DNA integration</keyword>
<evidence type="ECO:0000256" key="7">
    <source>
        <dbReference type="ARBA" id="ARBA00022801"/>
    </source>
</evidence>
<dbReference type="PROSITE" id="PS50879">
    <property type="entry name" value="RNASE_H_1"/>
    <property type="match status" value="1"/>
</dbReference>
<dbReference type="Pfam" id="PF00075">
    <property type="entry name" value="RNase_H"/>
    <property type="match status" value="1"/>
</dbReference>
<dbReference type="InterPro" id="IPR001584">
    <property type="entry name" value="Integrase_cat-core"/>
</dbReference>
<dbReference type="GO" id="GO:0015074">
    <property type="term" value="P:DNA integration"/>
    <property type="evidence" value="ECO:0007669"/>
    <property type="project" value="UniProtKB-KW"/>
</dbReference>
<dbReference type="SUPFAM" id="SSF46919">
    <property type="entry name" value="N-terminal Zn binding domain of HIV integrase"/>
    <property type="match status" value="1"/>
</dbReference>
<dbReference type="EMBL" id="AAGW02031391">
    <property type="status" value="NOT_ANNOTATED_CDS"/>
    <property type="molecule type" value="Genomic_DNA"/>
</dbReference>
<dbReference type="GO" id="GO:0003677">
    <property type="term" value="F:DNA binding"/>
    <property type="evidence" value="ECO:0007669"/>
    <property type="project" value="UniProtKB-KW"/>
</dbReference>
<dbReference type="Proteomes" id="UP000001811">
    <property type="component" value="Chromosome 9"/>
</dbReference>
<dbReference type="Ensembl" id="ENSOCUT00000049312.1">
    <property type="protein sequence ID" value="ENSOCUP00000040189.1"/>
    <property type="gene ID" value="ENSOCUG00000032636.1"/>
</dbReference>
<dbReference type="InterPro" id="IPR043128">
    <property type="entry name" value="Rev_trsase/Diguanyl_cyclase"/>
</dbReference>
<keyword evidence="10" id="KW-0238">DNA-binding</keyword>
<evidence type="ECO:0000259" key="15">
    <source>
        <dbReference type="PROSITE" id="PS50879"/>
    </source>
</evidence>
<keyword evidence="11" id="KW-0862">Zinc</keyword>
<keyword evidence="9" id="KW-0695">RNA-directed DNA polymerase</keyword>
<evidence type="ECO:0000256" key="12">
    <source>
        <dbReference type="PROSITE-ProRule" id="PRU00506"/>
    </source>
</evidence>
<dbReference type="InterPro" id="IPR002156">
    <property type="entry name" value="RNaseH_domain"/>
</dbReference>
<dbReference type="PANTHER" id="PTHR41694">
    <property type="entry name" value="ENDOGENOUS RETROVIRUS GROUP K MEMBER POL PROTEIN"/>
    <property type="match status" value="1"/>
</dbReference>
<evidence type="ECO:0000259" key="16">
    <source>
        <dbReference type="PROSITE" id="PS50994"/>
    </source>
</evidence>
<reference evidence="18" key="2">
    <citation type="submission" date="2025-08" db="UniProtKB">
        <authorList>
            <consortium name="Ensembl"/>
        </authorList>
    </citation>
    <scope>IDENTIFICATION</scope>
    <source>
        <strain evidence="18">Thorbecke</strain>
    </source>
</reference>
<evidence type="ECO:0000256" key="9">
    <source>
        <dbReference type="ARBA" id="ARBA00022918"/>
    </source>
</evidence>
<dbReference type="Gene3D" id="1.10.10.200">
    <property type="match status" value="1"/>
</dbReference>
<reference evidence="18 19" key="1">
    <citation type="journal article" date="2011" name="Nature">
        <title>A high-resolution map of human evolutionary constraint using 29 mammals.</title>
        <authorList>
            <person name="Lindblad-Toh K."/>
            <person name="Garber M."/>
            <person name="Zuk O."/>
            <person name="Lin M.F."/>
            <person name="Parker B.J."/>
            <person name="Washietl S."/>
            <person name="Kheradpour P."/>
            <person name="Ernst J."/>
            <person name="Jordan G."/>
            <person name="Mauceli E."/>
            <person name="Ward L.D."/>
            <person name="Lowe C.B."/>
            <person name="Holloway A.K."/>
            <person name="Clamp M."/>
            <person name="Gnerre S."/>
            <person name="Alfoldi J."/>
            <person name="Beal K."/>
            <person name="Chang J."/>
            <person name="Clawson H."/>
            <person name="Cuff J."/>
            <person name="Di Palma F."/>
            <person name="Fitzgerald S."/>
            <person name="Flicek P."/>
            <person name="Guttman M."/>
            <person name="Hubisz M.J."/>
            <person name="Jaffe D.B."/>
            <person name="Jungreis I."/>
            <person name="Kent W.J."/>
            <person name="Kostka D."/>
            <person name="Lara M."/>
            <person name="Martins A.L."/>
            <person name="Massingham T."/>
            <person name="Moltke I."/>
            <person name="Raney B.J."/>
            <person name="Rasmussen M.D."/>
            <person name="Robinson J."/>
            <person name="Stark A."/>
            <person name="Vilella A.J."/>
            <person name="Wen J."/>
            <person name="Xie X."/>
            <person name="Zody M.C."/>
            <person name="Baldwin J."/>
            <person name="Bloom T."/>
            <person name="Chin C.W."/>
            <person name="Heiman D."/>
            <person name="Nicol R."/>
            <person name="Nusbaum C."/>
            <person name="Young S."/>
            <person name="Wilkinson J."/>
            <person name="Worley K.C."/>
            <person name="Kovar C.L."/>
            <person name="Muzny D.M."/>
            <person name="Gibbs R.A."/>
            <person name="Cree A."/>
            <person name="Dihn H.H."/>
            <person name="Fowler G."/>
            <person name="Jhangiani S."/>
            <person name="Joshi V."/>
            <person name="Lee S."/>
            <person name="Lewis L.R."/>
            <person name="Nazareth L.V."/>
            <person name="Okwuonu G."/>
            <person name="Santibanez J."/>
            <person name="Warren W.C."/>
            <person name="Mardis E.R."/>
            <person name="Weinstock G.M."/>
            <person name="Wilson R.K."/>
            <person name="Delehaunty K."/>
            <person name="Dooling D."/>
            <person name="Fronik C."/>
            <person name="Fulton L."/>
            <person name="Fulton B."/>
            <person name="Graves T."/>
            <person name="Minx P."/>
            <person name="Sodergren E."/>
            <person name="Birney E."/>
            <person name="Margulies E.H."/>
            <person name="Herrero J."/>
            <person name="Green E.D."/>
            <person name="Haussler D."/>
            <person name="Siepel A."/>
            <person name="Goldman N."/>
            <person name="Pollard K.S."/>
            <person name="Pedersen J.S."/>
            <person name="Lander E.S."/>
            <person name="Kellis M."/>
        </authorList>
    </citation>
    <scope>NUCLEOTIDE SEQUENCE [LARGE SCALE GENOMIC DNA]</scope>
    <source>
        <strain evidence="18 19">Thorbecke inbred</strain>
    </source>
</reference>
<dbReference type="PROSITE" id="PS51027">
    <property type="entry name" value="INTEGRASE_DBD"/>
    <property type="match status" value="1"/>
</dbReference>
<dbReference type="InterPro" id="IPR036397">
    <property type="entry name" value="RNaseH_sf"/>
</dbReference>
<dbReference type="CDD" id="cd09273">
    <property type="entry name" value="RNase_HI_RT_Bel"/>
    <property type="match status" value="1"/>
</dbReference>
<keyword evidence="2" id="KW-0808">Transferase</keyword>
<protein>
    <submittedName>
        <fullName evidence="18">Uncharacterized protein</fullName>
    </submittedName>
</protein>
<comment type="similarity">
    <text evidence="1">Belongs to the beta type-B retroviral polymerase family. HERV class-II K(HML-2) pol subfamily.</text>
</comment>